<feature type="transmembrane region" description="Helical" evidence="2">
    <location>
        <begin position="230"/>
        <end position="252"/>
    </location>
</feature>
<feature type="compositionally biased region" description="Polar residues" evidence="1">
    <location>
        <begin position="576"/>
        <end position="591"/>
    </location>
</feature>
<sequence>MRTPRVQRSAAKPGAVSSQAWVDVAVVSGLILVSALGWMPVFDGPAHLLASVGGLAVGLGVAWCSHRLRLNALTTILMVFIAYFLFGSAFALAGDALWFVLPNLDTVRDLAVGAVFGWTDVVTLAAPVGAPPHLAVLPYVLSCVMGALSGILLLRWLPTRYRTLWRCAVVLLMPLVAFVLPVVLGTREPFFPAARGLVFAVAALVWLGWRRPEGKNISLSEKAGLRRARVVGTAAVALASVVIGGLAASILLPPAESRLVVRDEVQPPFDPEQFASPLSGYRIYTKTLNETDLLSVTGLIPGDRIRLAVMDTYDGHLWNVAGPELSTDGSGLYELSGSTLPRAPLADIVDQRNISIDVGGYSGPWLPTMGVPEVIDLDGLDRERSSGFRYNAATGSAVLIDGVTSKVEYSMRSGVQAVPGDESLVDTPVASVAMPPVENVPDIVVAQAKEYAGAAESPIEQLRAIESALVTNGYLSHGRETDAASSRAGHGADRMEELFTRTQLIGDEEQYASAMALMARSFGYPARVVMGFAPKTIIEGSPTTVTGDDVTAWVEVPFEGVGWIPFFPTPDETEIPQEQNPKPQSEPQPQVRQPPRSEKRPDDLLTDSEIDDKKDEDDENAFALPGWAIAIISTAGGLLLLYFVPFVVIALIKRRRVKRRRLAGQPHARASGAWDEFLDRHSELGYEVPTRTRAGVIDALSEQRGTDAAATATLDRIAFDTDAAVFANGEAADETIDELWTHTDEQSRLSARAVSWWRRQLSRFRVSRARRARKRPKASRRKDER</sequence>
<dbReference type="InterPro" id="IPR021878">
    <property type="entry name" value="TgpA_N"/>
</dbReference>
<feature type="transmembrane region" description="Helical" evidence="2">
    <location>
        <begin position="627"/>
        <end position="652"/>
    </location>
</feature>
<dbReference type="Gene3D" id="3.10.620.30">
    <property type="match status" value="1"/>
</dbReference>
<proteinExistence type="predicted"/>
<gene>
    <name evidence="4" type="ORF">HCR76_03340</name>
</gene>
<feature type="domain" description="Transglutaminase-like" evidence="3">
    <location>
        <begin position="500"/>
        <end position="570"/>
    </location>
</feature>
<feature type="transmembrane region" description="Helical" evidence="2">
    <location>
        <begin position="76"/>
        <end position="101"/>
    </location>
</feature>
<feature type="transmembrane region" description="Helical" evidence="2">
    <location>
        <begin position="190"/>
        <end position="209"/>
    </location>
</feature>
<organism evidence="4 5">
    <name type="scientific">Paramicrobacterium chengjingii</name>
    <dbReference type="NCBI Taxonomy" id="2769067"/>
    <lineage>
        <taxon>Bacteria</taxon>
        <taxon>Bacillati</taxon>
        <taxon>Actinomycetota</taxon>
        <taxon>Actinomycetes</taxon>
        <taxon>Micrococcales</taxon>
        <taxon>Microbacteriaceae</taxon>
        <taxon>Paramicrobacterium</taxon>
    </lineage>
</organism>
<dbReference type="PANTHER" id="PTHR42736:SF1">
    <property type="entry name" value="PROTEIN-GLUTAMINE GAMMA-GLUTAMYLTRANSFERASE"/>
    <property type="match status" value="1"/>
</dbReference>
<evidence type="ECO:0000256" key="1">
    <source>
        <dbReference type="SAM" id="MobiDB-lite"/>
    </source>
</evidence>
<keyword evidence="2" id="KW-0472">Membrane</keyword>
<feature type="transmembrane region" description="Helical" evidence="2">
    <location>
        <begin position="164"/>
        <end position="184"/>
    </location>
</feature>
<dbReference type="InterPro" id="IPR002931">
    <property type="entry name" value="Transglutaminase-like"/>
</dbReference>
<evidence type="ECO:0000259" key="3">
    <source>
        <dbReference type="SMART" id="SM00460"/>
    </source>
</evidence>
<dbReference type="Proteomes" id="UP000662814">
    <property type="component" value="Chromosome"/>
</dbReference>
<dbReference type="EMBL" id="CP061169">
    <property type="protein sequence ID" value="QPZ39120.1"/>
    <property type="molecule type" value="Genomic_DNA"/>
</dbReference>
<protein>
    <submittedName>
        <fullName evidence="4">Transglutaminase domain-containing protein</fullName>
    </submittedName>
</protein>
<feature type="transmembrane region" description="Helical" evidence="2">
    <location>
        <begin position="45"/>
        <end position="64"/>
    </location>
</feature>
<feature type="transmembrane region" description="Helical" evidence="2">
    <location>
        <begin position="136"/>
        <end position="157"/>
    </location>
</feature>
<dbReference type="Pfam" id="PF01841">
    <property type="entry name" value="Transglut_core"/>
    <property type="match status" value="1"/>
</dbReference>
<keyword evidence="5" id="KW-1185">Reference proteome</keyword>
<reference evidence="4 5" key="1">
    <citation type="submission" date="2020-12" db="EMBL/GenBank/DDBJ databases">
        <title>Microbacterium sp. HY060.</title>
        <authorList>
            <person name="Zhou J."/>
        </authorList>
    </citation>
    <scope>NUCLEOTIDE SEQUENCE [LARGE SCALE GENOMIC DNA]</scope>
    <source>
        <strain evidence="4 5">HY60</strain>
    </source>
</reference>
<feature type="region of interest" description="Disordered" evidence="1">
    <location>
        <begin position="569"/>
        <end position="617"/>
    </location>
</feature>
<dbReference type="SUPFAM" id="SSF54001">
    <property type="entry name" value="Cysteine proteinases"/>
    <property type="match status" value="1"/>
</dbReference>
<dbReference type="RefSeq" id="WP_166988224.1">
    <property type="nucleotide sequence ID" value="NZ_CP061169.1"/>
</dbReference>
<evidence type="ECO:0000313" key="5">
    <source>
        <dbReference type="Proteomes" id="UP000662814"/>
    </source>
</evidence>
<feature type="transmembrane region" description="Helical" evidence="2">
    <location>
        <begin position="20"/>
        <end position="39"/>
    </location>
</feature>
<name>A0ABX6YLA3_9MICO</name>
<evidence type="ECO:0000256" key="2">
    <source>
        <dbReference type="SAM" id="Phobius"/>
    </source>
</evidence>
<feature type="compositionally biased region" description="Acidic residues" evidence="1">
    <location>
        <begin position="604"/>
        <end position="617"/>
    </location>
</feature>
<keyword evidence="2" id="KW-1133">Transmembrane helix</keyword>
<keyword evidence="2" id="KW-0812">Transmembrane</keyword>
<accession>A0ABX6YLA3</accession>
<dbReference type="Pfam" id="PF11992">
    <property type="entry name" value="TgpA_N"/>
    <property type="match status" value="1"/>
</dbReference>
<dbReference type="InterPro" id="IPR038765">
    <property type="entry name" value="Papain-like_cys_pep_sf"/>
</dbReference>
<evidence type="ECO:0000313" key="4">
    <source>
        <dbReference type="EMBL" id="QPZ39120.1"/>
    </source>
</evidence>
<dbReference type="PANTHER" id="PTHR42736">
    <property type="entry name" value="PROTEIN-GLUTAMINE GAMMA-GLUTAMYLTRANSFERASE"/>
    <property type="match status" value="1"/>
</dbReference>
<dbReference type="SMART" id="SM00460">
    <property type="entry name" value="TGc"/>
    <property type="match status" value="1"/>
</dbReference>
<dbReference type="InterPro" id="IPR052901">
    <property type="entry name" value="Bact_TGase-like"/>
</dbReference>